<dbReference type="PANTHER" id="PTHR36302:SF1">
    <property type="entry name" value="COPPER CHAPERONE PCU(A)C"/>
    <property type="match status" value="1"/>
</dbReference>
<organism evidence="1 2">
    <name type="scientific">Microvirga mediterraneensis</name>
    <dbReference type="NCBI Taxonomy" id="2754695"/>
    <lineage>
        <taxon>Bacteria</taxon>
        <taxon>Pseudomonadati</taxon>
        <taxon>Pseudomonadota</taxon>
        <taxon>Alphaproteobacteria</taxon>
        <taxon>Hyphomicrobiales</taxon>
        <taxon>Methylobacteriaceae</taxon>
        <taxon>Microvirga</taxon>
    </lineage>
</organism>
<gene>
    <name evidence="1" type="ORF">H0S73_22370</name>
</gene>
<evidence type="ECO:0000313" key="1">
    <source>
        <dbReference type="EMBL" id="MBA1158851.1"/>
    </source>
</evidence>
<dbReference type="AlphaFoldDB" id="A0A838BTU9"/>
<dbReference type="Gene3D" id="2.60.40.1890">
    <property type="entry name" value="PCu(A)C copper chaperone"/>
    <property type="match status" value="1"/>
</dbReference>
<protein>
    <submittedName>
        <fullName evidence="1">Copper chaperone PCu(A)C</fullName>
    </submittedName>
</protein>
<proteinExistence type="predicted"/>
<comment type="caution">
    <text evidence="1">The sequence shown here is derived from an EMBL/GenBank/DDBJ whole genome shotgun (WGS) entry which is preliminary data.</text>
</comment>
<keyword evidence="2" id="KW-1185">Reference proteome</keyword>
<dbReference type="SUPFAM" id="SSF110087">
    <property type="entry name" value="DR1885-like metal-binding protein"/>
    <property type="match status" value="1"/>
</dbReference>
<sequence length="144" mass="15480">MADPAAARQNHNPVHSLAFMEAWAEKTSLEDSMTSARFSIVNLGSEADELIEASSPDFERVVLHAPRGLILSGQDPIAAATARIPSYSSLTVGSYGFKVLLIDPVRPLRSGNRLTLTLRFRNSGHITIGLPVPADGQQAQLTTD</sequence>
<dbReference type="RefSeq" id="WP_181054451.1">
    <property type="nucleotide sequence ID" value="NZ_JACDXJ010000002.1"/>
</dbReference>
<dbReference type="InterPro" id="IPR058248">
    <property type="entry name" value="Lxx211020-like"/>
</dbReference>
<dbReference type="Proteomes" id="UP000572984">
    <property type="component" value="Unassembled WGS sequence"/>
</dbReference>
<dbReference type="InterPro" id="IPR007410">
    <property type="entry name" value="LpqE-like"/>
</dbReference>
<reference evidence="1 2" key="1">
    <citation type="submission" date="2020-07" db="EMBL/GenBank/DDBJ databases">
        <title>Draft genome and description of Microvirga mediterraneensis Marseille-Q2068 sp. nov.</title>
        <authorList>
            <person name="Boxberger M."/>
        </authorList>
    </citation>
    <scope>NUCLEOTIDE SEQUENCE [LARGE SCALE GENOMIC DNA]</scope>
    <source>
        <strain evidence="1 2">Marseille-Q2068</strain>
    </source>
</reference>
<accession>A0A838BTU9</accession>
<dbReference type="Pfam" id="PF04314">
    <property type="entry name" value="PCuAC"/>
    <property type="match status" value="1"/>
</dbReference>
<dbReference type="InterPro" id="IPR036182">
    <property type="entry name" value="PCuAC_sf"/>
</dbReference>
<dbReference type="PANTHER" id="PTHR36302">
    <property type="entry name" value="BLR7088 PROTEIN"/>
    <property type="match status" value="1"/>
</dbReference>
<name>A0A838BTU9_9HYPH</name>
<dbReference type="EMBL" id="JACDXJ010000002">
    <property type="protein sequence ID" value="MBA1158851.1"/>
    <property type="molecule type" value="Genomic_DNA"/>
</dbReference>
<evidence type="ECO:0000313" key="2">
    <source>
        <dbReference type="Proteomes" id="UP000572984"/>
    </source>
</evidence>